<keyword evidence="5" id="KW-0597">Phosphoprotein</keyword>
<dbReference type="PANTHER" id="PTHR34220">
    <property type="entry name" value="SENSOR HISTIDINE KINASE YPDA"/>
    <property type="match status" value="1"/>
</dbReference>
<dbReference type="EC" id="2.7.13.3" evidence="3"/>
<evidence type="ECO:0000313" key="16">
    <source>
        <dbReference type="EMBL" id="KEK14584.1"/>
    </source>
</evidence>
<evidence type="ECO:0000313" key="21">
    <source>
        <dbReference type="Proteomes" id="UP000276940"/>
    </source>
</evidence>
<dbReference type="EMBL" id="PTLS01000018">
    <property type="protein sequence ID" value="RMX26517.1"/>
    <property type="molecule type" value="Genomic_DNA"/>
</dbReference>
<dbReference type="SMART" id="SM00065">
    <property type="entry name" value="GAF"/>
    <property type="match status" value="1"/>
</dbReference>
<dbReference type="Pfam" id="PF07694">
    <property type="entry name" value="5TM-5TMR_LYT"/>
    <property type="match status" value="1"/>
</dbReference>
<dbReference type="InterPro" id="IPR003018">
    <property type="entry name" value="GAF"/>
</dbReference>
<evidence type="ECO:0000256" key="4">
    <source>
        <dbReference type="ARBA" id="ARBA00022475"/>
    </source>
</evidence>
<dbReference type="InterPro" id="IPR011620">
    <property type="entry name" value="Sig_transdc_His_kinase_LytS_TM"/>
</dbReference>
<dbReference type="EMBL" id="QAZN01000009">
    <property type="protein sequence ID" value="PTV03829.1"/>
    <property type="molecule type" value="Genomic_DNA"/>
</dbReference>
<dbReference type="Proteomes" id="UP000027731">
    <property type="component" value="Unassembled WGS sequence"/>
</dbReference>
<keyword evidence="8" id="KW-0547">Nucleotide-binding</keyword>
<dbReference type="Pfam" id="PF02518">
    <property type="entry name" value="HATPase_c"/>
    <property type="match status" value="1"/>
</dbReference>
<evidence type="ECO:0000256" key="8">
    <source>
        <dbReference type="ARBA" id="ARBA00022741"/>
    </source>
</evidence>
<dbReference type="GO" id="GO:0071555">
    <property type="term" value="P:cell wall organization"/>
    <property type="evidence" value="ECO:0007669"/>
    <property type="project" value="InterPro"/>
</dbReference>
<feature type="transmembrane region" description="Helical" evidence="14">
    <location>
        <begin position="153"/>
        <end position="172"/>
    </location>
</feature>
<evidence type="ECO:0000256" key="6">
    <source>
        <dbReference type="ARBA" id="ARBA00022679"/>
    </source>
</evidence>
<keyword evidence="4" id="KW-1003">Cell membrane</keyword>
<reference evidence="17" key="2">
    <citation type="journal article" date="2018" name="Genome Announc.">
        <title>Fifty-Six Draft Genome Sequences of 10 Lactobacillus Species from 22 Commercial Dietary Supplements.</title>
        <authorList>
            <person name="Gangiredla J."/>
            <person name="Barnaba T.J."/>
            <person name="Mammel M.K."/>
            <person name="Lacher D.W."/>
            <person name="Elkins C.A."/>
            <person name="Lampel K.A."/>
            <person name="Whitehouse C.A."/>
            <person name="Tartera C."/>
        </authorList>
    </citation>
    <scope>NUCLEOTIDE SEQUENCE</scope>
    <source>
        <strain evidence="17">DS12_10</strain>
    </source>
</reference>
<dbReference type="PATRIC" id="fig|1598.90.peg.1726"/>
<dbReference type="SUPFAM" id="SSF55874">
    <property type="entry name" value="ATPase domain of HSP90 chaperone/DNA topoisomerase II/histidine kinase"/>
    <property type="match status" value="1"/>
</dbReference>
<keyword evidence="6" id="KW-0808">Transferase</keyword>
<feature type="transmembrane region" description="Helical" evidence="14">
    <location>
        <begin position="83"/>
        <end position="102"/>
    </location>
</feature>
<evidence type="ECO:0000256" key="3">
    <source>
        <dbReference type="ARBA" id="ARBA00012438"/>
    </source>
</evidence>
<evidence type="ECO:0000313" key="18">
    <source>
        <dbReference type="EMBL" id="RMX26517.1"/>
    </source>
</evidence>
<keyword evidence="10" id="KW-0067">ATP-binding</keyword>
<protein>
    <recommendedName>
        <fullName evidence="3">histidine kinase</fullName>
        <ecNumber evidence="3">2.7.13.3</ecNumber>
    </recommendedName>
</protein>
<evidence type="ECO:0000256" key="5">
    <source>
        <dbReference type="ARBA" id="ARBA00022553"/>
    </source>
</evidence>
<dbReference type="AlphaFoldDB" id="A0A073JN79"/>
<dbReference type="PANTHER" id="PTHR34220:SF7">
    <property type="entry name" value="SENSOR HISTIDINE KINASE YPDA"/>
    <property type="match status" value="1"/>
</dbReference>
<reference evidence="20" key="4">
    <citation type="submission" date="2018-04" db="EMBL/GenBank/DDBJ databases">
        <title>Draft Genome Sequences of 10 Lactobacillus Species from 22 Commercial Probiotic Products.</title>
        <authorList>
            <person name="Gangiredla J."/>
            <person name="Barnaba T.J."/>
            <person name="Mammel M.K."/>
            <person name="Lacher D.W."/>
            <person name="Elkins C.A."/>
            <person name="Lampel K.A."/>
            <person name="Whitehouse C.A."/>
            <person name="Tartera C."/>
        </authorList>
    </citation>
    <scope>NUCLEOTIDE SEQUENCE [LARGE SCALE GENOMIC DNA]</scope>
    <source>
        <strain evidence="20">DS12_10</strain>
    </source>
</reference>
<dbReference type="SUPFAM" id="SSF55781">
    <property type="entry name" value="GAF domain-like"/>
    <property type="match status" value="1"/>
</dbReference>
<evidence type="ECO:0000256" key="1">
    <source>
        <dbReference type="ARBA" id="ARBA00000085"/>
    </source>
</evidence>
<dbReference type="EMBL" id="JOSX01000020">
    <property type="protein sequence ID" value="KEK14584.1"/>
    <property type="molecule type" value="Genomic_DNA"/>
</dbReference>
<dbReference type="RefSeq" id="WP_035169512.1">
    <property type="nucleotide sequence ID" value="NZ_PTLS01000018.1"/>
</dbReference>
<evidence type="ECO:0000256" key="2">
    <source>
        <dbReference type="ARBA" id="ARBA00004651"/>
    </source>
</evidence>
<proteinExistence type="predicted"/>
<dbReference type="Pfam" id="PF06580">
    <property type="entry name" value="His_kinase"/>
    <property type="match status" value="1"/>
</dbReference>
<keyword evidence="7 14" id="KW-0812">Transmembrane</keyword>
<dbReference type="InterPro" id="IPR003594">
    <property type="entry name" value="HATPase_dom"/>
</dbReference>
<comment type="catalytic activity">
    <reaction evidence="1">
        <text>ATP + protein L-histidine = ADP + protein N-phospho-L-histidine.</text>
        <dbReference type="EC" id="2.7.13.3"/>
    </reaction>
</comment>
<comment type="subcellular location">
    <subcellularLocation>
        <location evidence="2">Cell membrane</location>
        <topology evidence="2">Multi-pass membrane protein</topology>
    </subcellularLocation>
</comment>
<evidence type="ECO:0000256" key="9">
    <source>
        <dbReference type="ARBA" id="ARBA00022777"/>
    </source>
</evidence>
<reference evidence="16 19" key="1">
    <citation type="submission" date="2014-06" db="EMBL/GenBank/DDBJ databases">
        <title>Genetic determinant of reutericyclin biosynthesis of Lactobacillus reuteri.</title>
        <authorList>
            <person name="Lin X."/>
            <person name="Duar R."/>
            <person name="Walter J."/>
            <person name="Gaenzle M."/>
        </authorList>
    </citation>
    <scope>NUCLEOTIDE SEQUENCE [LARGE SCALE GENOMIC DNA]</scope>
    <source>
        <strain evidence="16 19">LTH2584</strain>
    </source>
</reference>
<feature type="transmembrane region" description="Helical" evidence="14">
    <location>
        <begin position="12"/>
        <end position="29"/>
    </location>
</feature>
<dbReference type="Gene3D" id="1.10.1760.20">
    <property type="match status" value="1"/>
</dbReference>
<dbReference type="Proteomes" id="UP000244083">
    <property type="component" value="Unassembled WGS sequence"/>
</dbReference>
<evidence type="ECO:0000256" key="14">
    <source>
        <dbReference type="SAM" id="Phobius"/>
    </source>
</evidence>
<dbReference type="GO" id="GO:0005886">
    <property type="term" value="C:plasma membrane"/>
    <property type="evidence" value="ECO:0007669"/>
    <property type="project" value="UniProtKB-SubCell"/>
</dbReference>
<keyword evidence="11 14" id="KW-1133">Transmembrane helix</keyword>
<dbReference type="Pfam" id="PF13492">
    <property type="entry name" value="GAF_3"/>
    <property type="match status" value="1"/>
</dbReference>
<evidence type="ECO:0000256" key="10">
    <source>
        <dbReference type="ARBA" id="ARBA00022840"/>
    </source>
</evidence>
<feature type="domain" description="GAF" evidence="15">
    <location>
        <begin position="236"/>
        <end position="371"/>
    </location>
</feature>
<evidence type="ECO:0000256" key="13">
    <source>
        <dbReference type="ARBA" id="ARBA00023136"/>
    </source>
</evidence>
<comment type="caution">
    <text evidence="16">The sequence shown here is derived from an EMBL/GenBank/DDBJ whole genome shotgun (WGS) entry which is preliminary data.</text>
</comment>
<keyword evidence="12" id="KW-0902">Two-component regulatory system</keyword>
<dbReference type="InterPro" id="IPR010559">
    <property type="entry name" value="Sig_transdc_His_kin_internal"/>
</dbReference>
<dbReference type="GO" id="GO:0005524">
    <property type="term" value="F:ATP binding"/>
    <property type="evidence" value="ECO:0007669"/>
    <property type="project" value="UniProtKB-KW"/>
</dbReference>
<evidence type="ECO:0000256" key="12">
    <source>
        <dbReference type="ARBA" id="ARBA00023012"/>
    </source>
</evidence>
<sequence length="587" mass="65296">MMYLTILMAERVGLIIILAFLLVSVPLFRRLLFNQTISAKIQLTILFSIFAIMANMTGIEIGANNQLHNKIILTAISTNDSIVNARILAVSVAGIIGGPWVGSLVGLVAGVHRIIQGAPLQGWFYVPSSVLIGALSGFLYHDRKSYFKVMTPWHGFIVGILMESIQMLFILLFSPTGWVLVKYIALPMILVNSLGTSIFLSIISMYLHQEEELRAMQTHSVLQLTNETLPYFRQGLNKRSAQQVVKIIKKYTNFDAVSITDRQRILAHIGAGDDHHIPGNRLETSLSSNVIKTGQIKIANNSKMIGCIDPNCPLEAAIVAPLRIGNEVIGTLKMYYTDQWHLTPVEIQLAIGLCEIFANQIALGEAEVQAQLVRDAKIKALQAQVNPHFFFNAINTISAILRRDQEKARELLLQLSNYFRANLIGARETEITLGQERTQVDAYLELEQTRFPQKYNITFDQQVENDVYLPPFTIQVLVENALKHAFGARKDHNNVQITIKKLGARLAIQVADNGEGIAPELLPKLGKEPLTSSKGSGNALYNLNQRLIGLYDEHSALQIISSNKGTKIKISLPYHTKEGADNESLNR</sequence>
<keyword evidence="9 16" id="KW-0418">Kinase</keyword>
<dbReference type="InterPro" id="IPR050640">
    <property type="entry name" value="Bact_2-comp_sensor_kinase"/>
</dbReference>
<dbReference type="Gene3D" id="3.30.565.10">
    <property type="entry name" value="Histidine kinase-like ATPase, C-terminal domain"/>
    <property type="match status" value="1"/>
</dbReference>
<evidence type="ECO:0000256" key="7">
    <source>
        <dbReference type="ARBA" id="ARBA00022692"/>
    </source>
</evidence>
<evidence type="ECO:0000313" key="19">
    <source>
        <dbReference type="Proteomes" id="UP000027731"/>
    </source>
</evidence>
<evidence type="ECO:0000259" key="15">
    <source>
        <dbReference type="SMART" id="SM00065"/>
    </source>
</evidence>
<feature type="transmembrane region" description="Helical" evidence="14">
    <location>
        <begin position="122"/>
        <end position="141"/>
    </location>
</feature>
<gene>
    <name evidence="18" type="ORF">C5O77_02490</name>
    <name evidence="17" type="ORF">DB325_05870</name>
    <name evidence="16" type="ORF">LR3_01880</name>
</gene>
<dbReference type="InterPro" id="IPR029016">
    <property type="entry name" value="GAF-like_dom_sf"/>
</dbReference>
<dbReference type="Gene3D" id="3.30.450.40">
    <property type="match status" value="1"/>
</dbReference>
<feature type="transmembrane region" description="Helical" evidence="14">
    <location>
        <begin position="41"/>
        <end position="63"/>
    </location>
</feature>
<dbReference type="Proteomes" id="UP000276940">
    <property type="component" value="Unassembled WGS sequence"/>
</dbReference>
<feature type="transmembrane region" description="Helical" evidence="14">
    <location>
        <begin position="184"/>
        <end position="207"/>
    </location>
</feature>
<evidence type="ECO:0000313" key="17">
    <source>
        <dbReference type="EMBL" id="PTV03829.1"/>
    </source>
</evidence>
<evidence type="ECO:0000313" key="20">
    <source>
        <dbReference type="Proteomes" id="UP000244083"/>
    </source>
</evidence>
<dbReference type="InterPro" id="IPR036890">
    <property type="entry name" value="HATPase_C_sf"/>
</dbReference>
<dbReference type="GO" id="GO:0000155">
    <property type="term" value="F:phosphorelay sensor kinase activity"/>
    <property type="evidence" value="ECO:0007669"/>
    <property type="project" value="InterPro"/>
</dbReference>
<keyword evidence="13 14" id="KW-0472">Membrane</keyword>
<name>A0A073JN79_LIMRT</name>
<evidence type="ECO:0000256" key="11">
    <source>
        <dbReference type="ARBA" id="ARBA00022989"/>
    </source>
</evidence>
<reference evidence="18 21" key="3">
    <citation type="journal article" date="2018" name="J Appl Environ Microbiol">
        <title>The gut symbionts Lactobacillus reuteri R2lc and 2010 encode a polyketide synthase cluster that activates the mammalian aryl-hydrocarbon receptor.</title>
        <authorList>
            <person name="Ozcam M."/>
            <person name="Roos S."/>
            <person name="Van Pijkeren J.P."/>
        </authorList>
    </citation>
    <scope>NUCLEOTIDE SEQUENCE [LARGE SCALE GENOMIC DNA]</scope>
    <source>
        <strain evidence="18 21">R2lc</strain>
    </source>
</reference>
<accession>A0A073JN79</accession>
<organism evidence="16 19">
    <name type="scientific">Limosilactobacillus reuteri</name>
    <name type="common">Lactobacillus reuteri</name>
    <dbReference type="NCBI Taxonomy" id="1598"/>
    <lineage>
        <taxon>Bacteria</taxon>
        <taxon>Bacillati</taxon>
        <taxon>Bacillota</taxon>
        <taxon>Bacilli</taxon>
        <taxon>Lactobacillales</taxon>
        <taxon>Lactobacillaceae</taxon>
        <taxon>Limosilactobacillus</taxon>
    </lineage>
</organism>